<dbReference type="STRING" id="407821.A0A087V1V2"/>
<protein>
    <recommendedName>
        <fullName evidence="3">HTH CENPB-type domain-containing protein</fullName>
    </recommendedName>
</protein>
<gene>
    <name evidence="1" type="ORF">X975_10855</name>
</gene>
<evidence type="ECO:0008006" key="3">
    <source>
        <dbReference type="Google" id="ProtNLM"/>
    </source>
</evidence>
<sequence length="167" mass="19810">MRDTVSSESLDNYNRKCLRSCSTGIIACPVLEDHLKKWTIVQTEKLLSVSKVRVCLRAEVIAQQLVTMNSVEGPNWYFRFMKQIHQDKNLLDRSFHGLEWKKIAFFWSTHLRKIKEQNLNGRQIINMDEVSATFDLQAKLFIQQGKNYFCINNQERKDFYYLCFELC</sequence>
<proteinExistence type="predicted"/>
<dbReference type="EMBL" id="KL868840">
    <property type="protein sequence ID" value="KFM83591.1"/>
    <property type="molecule type" value="Genomic_DNA"/>
</dbReference>
<evidence type="ECO:0000313" key="2">
    <source>
        <dbReference type="Proteomes" id="UP000054359"/>
    </source>
</evidence>
<evidence type="ECO:0000313" key="1">
    <source>
        <dbReference type="EMBL" id="KFM83591.1"/>
    </source>
</evidence>
<keyword evidence="2" id="KW-1185">Reference proteome</keyword>
<dbReference type="OrthoDB" id="2162928at2759"/>
<organism evidence="1 2">
    <name type="scientific">Stegodyphus mimosarum</name>
    <name type="common">African social velvet spider</name>
    <dbReference type="NCBI Taxonomy" id="407821"/>
    <lineage>
        <taxon>Eukaryota</taxon>
        <taxon>Metazoa</taxon>
        <taxon>Ecdysozoa</taxon>
        <taxon>Arthropoda</taxon>
        <taxon>Chelicerata</taxon>
        <taxon>Arachnida</taxon>
        <taxon>Araneae</taxon>
        <taxon>Araneomorphae</taxon>
        <taxon>Entelegynae</taxon>
        <taxon>Eresoidea</taxon>
        <taxon>Eresidae</taxon>
        <taxon>Stegodyphus</taxon>
    </lineage>
</organism>
<name>A0A087V1V2_STEMI</name>
<feature type="non-terminal residue" evidence="1">
    <location>
        <position position="167"/>
    </location>
</feature>
<dbReference type="Proteomes" id="UP000054359">
    <property type="component" value="Unassembled WGS sequence"/>
</dbReference>
<dbReference type="AlphaFoldDB" id="A0A087V1V2"/>
<reference evidence="1 2" key="1">
    <citation type="submission" date="2013-11" db="EMBL/GenBank/DDBJ databases">
        <title>Genome sequencing of Stegodyphus mimosarum.</title>
        <authorList>
            <person name="Bechsgaard J."/>
        </authorList>
    </citation>
    <scope>NUCLEOTIDE SEQUENCE [LARGE SCALE GENOMIC DNA]</scope>
</reference>
<accession>A0A087V1V2</accession>